<feature type="transmembrane region" description="Helical" evidence="5">
    <location>
        <begin position="64"/>
        <end position="81"/>
    </location>
</feature>
<dbReference type="PATRIC" id="fig|1094556.3.peg.765"/>
<dbReference type="InterPro" id="IPR036640">
    <property type="entry name" value="ABC1_TM_sf"/>
</dbReference>
<protein>
    <recommendedName>
        <fullName evidence="6">ABC transmembrane type-1 domain-containing protein</fullName>
    </recommendedName>
</protein>
<comment type="subcellular location">
    <subcellularLocation>
        <location evidence="1">Cell membrane</location>
        <topology evidence="1">Multi-pass membrane protein</topology>
    </subcellularLocation>
</comment>
<keyword evidence="3 5" id="KW-1133">Transmembrane helix</keyword>
<dbReference type="EMBL" id="AILY01000015">
    <property type="protein sequence ID" value="EJF86782.1"/>
    <property type="molecule type" value="Genomic_DNA"/>
</dbReference>
<evidence type="ECO:0000256" key="1">
    <source>
        <dbReference type="ARBA" id="ARBA00004651"/>
    </source>
</evidence>
<keyword evidence="4 5" id="KW-0472">Membrane</keyword>
<evidence type="ECO:0000313" key="8">
    <source>
        <dbReference type="Proteomes" id="UP000001077"/>
    </source>
</evidence>
<evidence type="ECO:0000259" key="6">
    <source>
        <dbReference type="PROSITE" id="PS50929"/>
    </source>
</evidence>
<name>J1JPS2_9HYPH</name>
<dbReference type="HOGENOM" id="CLU_099452_0_0_5"/>
<evidence type="ECO:0000256" key="3">
    <source>
        <dbReference type="ARBA" id="ARBA00022989"/>
    </source>
</evidence>
<sequence length="170" mass="19014">MRLLGLVNPFIFQAIIDRILPFQHIESLYAIVVLMVAIMLFGTALSTLSGYLSAYLANRLTLEFVRRIFNHLLSLSLPVLRHWQIGELFTRIGEVDITRGFLTGTIATTILNVLFAIIYLAALFSISLKLTFVVFIILSLQMGSLALVGPFSPPITPYFHPASRPSITLY</sequence>
<feature type="transmembrane region" description="Helical" evidence="5">
    <location>
        <begin position="130"/>
        <end position="151"/>
    </location>
</feature>
<dbReference type="GO" id="GO:0005886">
    <property type="term" value="C:plasma membrane"/>
    <property type="evidence" value="ECO:0007669"/>
    <property type="project" value="UniProtKB-SubCell"/>
</dbReference>
<evidence type="ECO:0000256" key="2">
    <source>
        <dbReference type="ARBA" id="ARBA00022692"/>
    </source>
</evidence>
<proteinExistence type="predicted"/>
<dbReference type="Gene3D" id="1.20.1560.10">
    <property type="entry name" value="ABC transporter type 1, transmembrane domain"/>
    <property type="match status" value="1"/>
</dbReference>
<reference evidence="7 8" key="1">
    <citation type="submission" date="2012-03" db="EMBL/GenBank/DDBJ databases">
        <title>The Genome Sequence of Bartonella rattimassiliensis 15908.</title>
        <authorList>
            <consortium name="The Broad Institute Genome Sequencing Platform"/>
            <consortium name="The Broad Institute Genome Sequencing Center for Infectious Disease"/>
            <person name="Feldgarden M."/>
            <person name="Kirby J."/>
            <person name="Kosoy M."/>
            <person name="Birtles R."/>
            <person name="Probert W.S."/>
            <person name="Chiaraviglio L."/>
            <person name="Young S.K."/>
            <person name="Zeng Q."/>
            <person name="Gargeya S."/>
            <person name="Fitzgerald M."/>
            <person name="Haas B."/>
            <person name="Abouelleil A."/>
            <person name="Alvarado L."/>
            <person name="Arachchi H.M."/>
            <person name="Berlin A."/>
            <person name="Chapman S.B."/>
            <person name="Gearin G."/>
            <person name="Goldberg J."/>
            <person name="Griggs A."/>
            <person name="Gujja S."/>
            <person name="Hansen M."/>
            <person name="Heiman D."/>
            <person name="Howarth C."/>
            <person name="Larimer J."/>
            <person name="Lui A."/>
            <person name="MacDonald P.J.P."/>
            <person name="McCowen C."/>
            <person name="Montmayeur A."/>
            <person name="Murphy C."/>
            <person name="Neiman D."/>
            <person name="Pearson M."/>
            <person name="Priest M."/>
            <person name="Roberts A."/>
            <person name="Saif S."/>
            <person name="Shea T."/>
            <person name="Sisk P."/>
            <person name="Stolte C."/>
            <person name="Sykes S."/>
            <person name="Wortman J."/>
            <person name="Nusbaum C."/>
            <person name="Birren B."/>
        </authorList>
    </citation>
    <scope>NUCLEOTIDE SEQUENCE [LARGE SCALE GENOMIC DNA]</scope>
    <source>
        <strain evidence="7 8">15908</strain>
    </source>
</reference>
<dbReference type="InterPro" id="IPR011527">
    <property type="entry name" value="ABC1_TM_dom"/>
</dbReference>
<comment type="caution">
    <text evidence="7">The sequence shown here is derived from an EMBL/GenBank/DDBJ whole genome shotgun (WGS) entry which is preliminary data.</text>
</comment>
<dbReference type="AlphaFoldDB" id="J1JPS2"/>
<dbReference type="GO" id="GO:0140359">
    <property type="term" value="F:ABC-type transporter activity"/>
    <property type="evidence" value="ECO:0007669"/>
    <property type="project" value="InterPro"/>
</dbReference>
<dbReference type="Pfam" id="PF00664">
    <property type="entry name" value="ABC_membrane"/>
    <property type="match status" value="1"/>
</dbReference>
<keyword evidence="2 5" id="KW-0812">Transmembrane</keyword>
<dbReference type="GO" id="GO:0005524">
    <property type="term" value="F:ATP binding"/>
    <property type="evidence" value="ECO:0007669"/>
    <property type="project" value="InterPro"/>
</dbReference>
<feature type="transmembrane region" description="Helical" evidence="5">
    <location>
        <begin position="28"/>
        <end position="52"/>
    </location>
</feature>
<evidence type="ECO:0000313" key="7">
    <source>
        <dbReference type="EMBL" id="EJF86782.1"/>
    </source>
</evidence>
<gene>
    <name evidence="7" type="ORF">MCY_00659</name>
</gene>
<feature type="transmembrane region" description="Helical" evidence="5">
    <location>
        <begin position="101"/>
        <end position="123"/>
    </location>
</feature>
<dbReference type="RefSeq" id="WP_007346962.1">
    <property type="nucleotide sequence ID" value="NZ_CALY02000033.1"/>
</dbReference>
<evidence type="ECO:0000256" key="4">
    <source>
        <dbReference type="ARBA" id="ARBA00023136"/>
    </source>
</evidence>
<feature type="domain" description="ABC transmembrane type-1" evidence="6">
    <location>
        <begin position="1"/>
        <end position="152"/>
    </location>
</feature>
<dbReference type="Proteomes" id="UP000001077">
    <property type="component" value="Unassembled WGS sequence"/>
</dbReference>
<dbReference type="eggNOG" id="COG2274">
    <property type="taxonomic scope" value="Bacteria"/>
</dbReference>
<organism evidence="7 8">
    <name type="scientific">Bartonella rattimassiliensis 15908</name>
    <dbReference type="NCBI Taxonomy" id="1094556"/>
    <lineage>
        <taxon>Bacteria</taxon>
        <taxon>Pseudomonadati</taxon>
        <taxon>Pseudomonadota</taxon>
        <taxon>Alphaproteobacteria</taxon>
        <taxon>Hyphomicrobiales</taxon>
        <taxon>Bartonellaceae</taxon>
        <taxon>Bartonella</taxon>
    </lineage>
</organism>
<keyword evidence="8" id="KW-1185">Reference proteome</keyword>
<accession>J1JPS2</accession>
<dbReference type="SUPFAM" id="SSF90123">
    <property type="entry name" value="ABC transporter transmembrane region"/>
    <property type="match status" value="1"/>
</dbReference>
<dbReference type="STRING" id="1094556.MCY_00659"/>
<evidence type="ECO:0000256" key="5">
    <source>
        <dbReference type="SAM" id="Phobius"/>
    </source>
</evidence>
<dbReference type="PROSITE" id="PS50929">
    <property type="entry name" value="ABC_TM1F"/>
    <property type="match status" value="1"/>
</dbReference>